<keyword evidence="2" id="KW-0677">Repeat</keyword>
<evidence type="ECO:0000259" key="6">
    <source>
        <dbReference type="PROSITE" id="PS50026"/>
    </source>
</evidence>
<dbReference type="InterPro" id="IPR050372">
    <property type="entry name" value="Neurexin-related_CASP"/>
</dbReference>
<comment type="caution">
    <text evidence="4">Lacks conserved residue(s) required for the propagation of feature annotation.</text>
</comment>
<feature type="non-terminal residue" evidence="7">
    <location>
        <position position="490"/>
    </location>
</feature>
<dbReference type="FunFam" id="2.10.25.10:FF:000095">
    <property type="entry name" value="Notch, isoform B"/>
    <property type="match status" value="1"/>
</dbReference>
<evidence type="ECO:0000256" key="4">
    <source>
        <dbReference type="PROSITE-ProRule" id="PRU00076"/>
    </source>
</evidence>
<dbReference type="CDD" id="cd00054">
    <property type="entry name" value="EGF_CA"/>
    <property type="match status" value="1"/>
</dbReference>
<dbReference type="PROSITE" id="PS00022">
    <property type="entry name" value="EGF_1"/>
    <property type="match status" value="1"/>
</dbReference>
<dbReference type="InterPro" id="IPR001791">
    <property type="entry name" value="Laminin_G"/>
</dbReference>
<dbReference type="Proteomes" id="UP001054945">
    <property type="component" value="Unassembled WGS sequence"/>
</dbReference>
<reference evidence="7 8" key="1">
    <citation type="submission" date="2021-06" db="EMBL/GenBank/DDBJ databases">
        <title>Caerostris extrusa draft genome.</title>
        <authorList>
            <person name="Kono N."/>
            <person name="Arakawa K."/>
        </authorList>
    </citation>
    <scope>NUCLEOTIDE SEQUENCE [LARGE SCALE GENOMIC DNA]</scope>
</reference>
<dbReference type="PROSITE" id="PS50025">
    <property type="entry name" value="LAM_G_DOMAIN"/>
    <property type="match status" value="2"/>
</dbReference>
<evidence type="ECO:0000256" key="2">
    <source>
        <dbReference type="ARBA" id="ARBA00022737"/>
    </source>
</evidence>
<dbReference type="PANTHER" id="PTHR15036:SF83">
    <property type="entry name" value="AGRIN"/>
    <property type="match status" value="1"/>
</dbReference>
<dbReference type="Gene3D" id="2.10.25.10">
    <property type="entry name" value="Laminin"/>
    <property type="match status" value="1"/>
</dbReference>
<evidence type="ECO:0000256" key="3">
    <source>
        <dbReference type="ARBA" id="ARBA00023157"/>
    </source>
</evidence>
<dbReference type="SUPFAM" id="SSF49899">
    <property type="entry name" value="Concanavalin A-like lectins/glucanases"/>
    <property type="match status" value="2"/>
</dbReference>
<dbReference type="SMART" id="SM00181">
    <property type="entry name" value="EGF"/>
    <property type="match status" value="1"/>
</dbReference>
<dbReference type="InterPro" id="IPR000742">
    <property type="entry name" value="EGF"/>
</dbReference>
<dbReference type="SMART" id="SM00282">
    <property type="entry name" value="LamG"/>
    <property type="match status" value="2"/>
</dbReference>
<sequence length="490" mass="54394">MSSGLIGCIRRLRVGHKDVNLTFPISKDIIKGQEIKNAKASLVTAFLVETGAPVSRTIAKHSSAYATKGSLVTCARNPKTPVRAFLVPTVLHVQLSQTTNSLAHVIRGTAEDFCEHKPSKPVVIEEVYIPDLDGTAYLELPTLPNVGQEFVIELWFLSRSKDGMLLYNGQESLGRGDFVALNLVDRYVQFLYDLGEDRQHHECSAYQFGTMACSPGNKNFKKRILAIDDGPVTTGESKEPLSELNLDRPLYLGGYRHLSTVNPESGITSRFKGAFQRLVLNGEVVDDLRKVAKSSQDVGHFYGQPCGPNPCHNGGMCLPQLNNFHCKCPVAYTGLWCEKYIENVSIDEPILFDGKTFLKFPNKIITTTVQPGDSKAKDSYTDGHNRMEITFRTEASEGLLLWSHEDLPTVGDFLALAIVDTFLEVSFNSAGSREPLTIRYNNPVNDGRWHRVVVDRNNRHGMLQVDDDTPSVVTSTPETKHINTDGVLWI</sequence>
<dbReference type="CDD" id="cd00110">
    <property type="entry name" value="LamG"/>
    <property type="match status" value="2"/>
</dbReference>
<dbReference type="Pfam" id="PF00054">
    <property type="entry name" value="Laminin_G_1"/>
    <property type="match status" value="2"/>
</dbReference>
<keyword evidence="8" id="KW-1185">Reference proteome</keyword>
<feature type="domain" description="EGF-like" evidence="6">
    <location>
        <begin position="302"/>
        <end position="338"/>
    </location>
</feature>
<organism evidence="7 8">
    <name type="scientific">Caerostris extrusa</name>
    <name type="common">Bark spider</name>
    <name type="synonym">Caerostris bankana</name>
    <dbReference type="NCBI Taxonomy" id="172846"/>
    <lineage>
        <taxon>Eukaryota</taxon>
        <taxon>Metazoa</taxon>
        <taxon>Ecdysozoa</taxon>
        <taxon>Arthropoda</taxon>
        <taxon>Chelicerata</taxon>
        <taxon>Arachnida</taxon>
        <taxon>Araneae</taxon>
        <taxon>Araneomorphae</taxon>
        <taxon>Entelegynae</taxon>
        <taxon>Araneoidea</taxon>
        <taxon>Araneidae</taxon>
        <taxon>Caerostris</taxon>
    </lineage>
</organism>
<evidence type="ECO:0000313" key="7">
    <source>
        <dbReference type="EMBL" id="GIY77898.1"/>
    </source>
</evidence>
<gene>
    <name evidence="7" type="ORF">CEXT_30771</name>
</gene>
<dbReference type="InterPro" id="IPR013320">
    <property type="entry name" value="ConA-like_dom_sf"/>
</dbReference>
<dbReference type="PROSITE" id="PS50026">
    <property type="entry name" value="EGF_3"/>
    <property type="match status" value="1"/>
</dbReference>
<feature type="domain" description="Laminin G" evidence="5">
    <location>
        <begin position="127"/>
        <end position="306"/>
    </location>
</feature>
<dbReference type="EMBL" id="BPLR01015695">
    <property type="protein sequence ID" value="GIY77898.1"/>
    <property type="molecule type" value="Genomic_DNA"/>
</dbReference>
<proteinExistence type="predicted"/>
<dbReference type="Gene3D" id="2.60.120.200">
    <property type="match status" value="2"/>
</dbReference>
<keyword evidence="3 4" id="KW-1015">Disulfide bond</keyword>
<accession>A0AAV4W8F2</accession>
<name>A0AAV4W8F2_CAEEX</name>
<evidence type="ECO:0000256" key="1">
    <source>
        <dbReference type="ARBA" id="ARBA00022536"/>
    </source>
</evidence>
<protein>
    <submittedName>
        <fullName evidence="7">Uncharacterized protein</fullName>
    </submittedName>
</protein>
<evidence type="ECO:0000259" key="5">
    <source>
        <dbReference type="PROSITE" id="PS50025"/>
    </source>
</evidence>
<keyword evidence="1 4" id="KW-0245">EGF-like domain</keyword>
<dbReference type="AlphaFoldDB" id="A0AAV4W8F2"/>
<feature type="domain" description="Laminin G" evidence="5">
    <location>
        <begin position="347"/>
        <end position="490"/>
    </location>
</feature>
<comment type="caution">
    <text evidence="7">The sequence shown here is derived from an EMBL/GenBank/DDBJ whole genome shotgun (WGS) entry which is preliminary data.</text>
</comment>
<feature type="disulfide bond" evidence="4">
    <location>
        <begin position="328"/>
        <end position="337"/>
    </location>
</feature>
<evidence type="ECO:0000313" key="8">
    <source>
        <dbReference type="Proteomes" id="UP001054945"/>
    </source>
</evidence>
<dbReference type="Pfam" id="PF00008">
    <property type="entry name" value="EGF"/>
    <property type="match status" value="1"/>
</dbReference>
<dbReference type="PANTHER" id="PTHR15036">
    <property type="entry name" value="PIKACHURIN-LIKE PROTEIN"/>
    <property type="match status" value="1"/>
</dbReference>